<dbReference type="Pfam" id="PF00571">
    <property type="entry name" value="CBS"/>
    <property type="match status" value="2"/>
</dbReference>
<evidence type="ECO:0000313" key="5">
    <source>
        <dbReference type="Proteomes" id="UP000177067"/>
    </source>
</evidence>
<evidence type="ECO:0000256" key="2">
    <source>
        <dbReference type="PROSITE-ProRule" id="PRU00703"/>
    </source>
</evidence>
<evidence type="ECO:0000313" key="4">
    <source>
        <dbReference type="EMBL" id="OGH60125.1"/>
    </source>
</evidence>
<reference evidence="4 5" key="1">
    <citation type="journal article" date="2016" name="Nat. Commun.">
        <title>Thousands of microbial genomes shed light on interconnected biogeochemical processes in an aquifer system.</title>
        <authorList>
            <person name="Anantharaman K."/>
            <person name="Brown C.T."/>
            <person name="Hug L.A."/>
            <person name="Sharon I."/>
            <person name="Castelle C.J."/>
            <person name="Probst A.J."/>
            <person name="Thomas B.C."/>
            <person name="Singh A."/>
            <person name="Wilkins M.J."/>
            <person name="Karaoz U."/>
            <person name="Brodie E.L."/>
            <person name="Williams K.H."/>
            <person name="Hubbard S.S."/>
            <person name="Banfield J.F."/>
        </authorList>
    </citation>
    <scope>NUCLEOTIDE SEQUENCE [LARGE SCALE GENOMIC DNA]</scope>
</reference>
<evidence type="ECO:0000259" key="3">
    <source>
        <dbReference type="PROSITE" id="PS51371"/>
    </source>
</evidence>
<keyword evidence="1 2" id="KW-0129">CBS domain</keyword>
<dbReference type="PANTHER" id="PTHR43080:SF2">
    <property type="entry name" value="CBS DOMAIN-CONTAINING PROTEIN"/>
    <property type="match status" value="1"/>
</dbReference>
<dbReference type="InterPro" id="IPR000644">
    <property type="entry name" value="CBS_dom"/>
</dbReference>
<dbReference type="SMART" id="SM00116">
    <property type="entry name" value="CBS"/>
    <property type="match status" value="2"/>
</dbReference>
<dbReference type="EMBL" id="MFPS01000003">
    <property type="protein sequence ID" value="OGH60125.1"/>
    <property type="molecule type" value="Genomic_DNA"/>
</dbReference>
<dbReference type="AlphaFoldDB" id="A0A1F6LLD2"/>
<organism evidence="4 5">
    <name type="scientific">Candidatus Magasanikbacteria bacterium RIFCSPHIGHO2_01_FULL_33_34</name>
    <dbReference type="NCBI Taxonomy" id="1798671"/>
    <lineage>
        <taxon>Bacteria</taxon>
        <taxon>Candidatus Magasanikiibacteriota</taxon>
    </lineage>
</organism>
<dbReference type="SUPFAM" id="SSF54631">
    <property type="entry name" value="CBS-domain pair"/>
    <property type="match status" value="1"/>
</dbReference>
<protein>
    <recommendedName>
        <fullName evidence="3">CBS domain-containing protein</fullName>
    </recommendedName>
</protein>
<dbReference type="InterPro" id="IPR046342">
    <property type="entry name" value="CBS_dom_sf"/>
</dbReference>
<proteinExistence type="predicted"/>
<dbReference type="Proteomes" id="UP000177067">
    <property type="component" value="Unassembled WGS sequence"/>
</dbReference>
<dbReference type="PANTHER" id="PTHR43080">
    <property type="entry name" value="CBS DOMAIN-CONTAINING PROTEIN CBSX3, MITOCHONDRIAL"/>
    <property type="match status" value="1"/>
</dbReference>
<comment type="caution">
    <text evidence="4">The sequence shown here is derived from an EMBL/GenBank/DDBJ whole genome shotgun (WGS) entry which is preliminary data.</text>
</comment>
<evidence type="ECO:0000256" key="1">
    <source>
        <dbReference type="ARBA" id="ARBA00023122"/>
    </source>
</evidence>
<gene>
    <name evidence="4" type="ORF">A2725_00555</name>
</gene>
<dbReference type="PROSITE" id="PS51371">
    <property type="entry name" value="CBS"/>
    <property type="match status" value="2"/>
</dbReference>
<feature type="domain" description="CBS" evidence="3">
    <location>
        <begin position="100"/>
        <end position="156"/>
    </location>
</feature>
<dbReference type="Gene3D" id="3.10.580.10">
    <property type="entry name" value="CBS-domain"/>
    <property type="match status" value="1"/>
</dbReference>
<feature type="domain" description="CBS" evidence="3">
    <location>
        <begin position="14"/>
        <end position="71"/>
    </location>
</feature>
<accession>A0A1F6LLD2</accession>
<dbReference type="InterPro" id="IPR051257">
    <property type="entry name" value="Diverse_CBS-Domain"/>
</dbReference>
<name>A0A1F6LLD2_9BACT</name>
<sequence>MIAQNKEHLINKYMQTKVNTLSPDDTFAEAIKKMLEAKTNGMVVVNKDFKIEGILSSWDLIQYLVPDYLEEDKHLASFESADVFAKRALEIKDEPVSKFMTKSVHTCNSSDSLMEAAIILSEFKIRQLPVVDENNKLVGYINRTDIKRAIGDVLNLQ</sequence>